<feature type="compositionally biased region" description="Low complexity" evidence="1">
    <location>
        <begin position="503"/>
        <end position="514"/>
    </location>
</feature>
<dbReference type="EMBL" id="CABFOC020000057">
    <property type="protein sequence ID" value="CAH0055500.1"/>
    <property type="molecule type" value="Genomic_DNA"/>
</dbReference>
<dbReference type="GO" id="GO:0030036">
    <property type="term" value="P:actin cytoskeleton organization"/>
    <property type="evidence" value="ECO:0007669"/>
    <property type="project" value="TreeGrafter"/>
</dbReference>
<reference evidence="3" key="1">
    <citation type="submission" date="2019-06" db="EMBL/GenBank/DDBJ databases">
        <authorList>
            <person name="Broberg M."/>
        </authorList>
    </citation>
    <scope>NUCLEOTIDE SEQUENCE [LARGE SCALE GENOMIC DNA]</scope>
</reference>
<feature type="compositionally biased region" description="Basic and acidic residues" evidence="1">
    <location>
        <begin position="324"/>
        <end position="340"/>
    </location>
</feature>
<dbReference type="PANTHER" id="PTHR12751:SF18">
    <property type="entry name" value="PHOSPHATASE AND ACTIN REGULATOR 1"/>
    <property type="match status" value="1"/>
</dbReference>
<feature type="region of interest" description="Disordered" evidence="1">
    <location>
        <begin position="1"/>
        <end position="342"/>
    </location>
</feature>
<evidence type="ECO:0000313" key="3">
    <source>
        <dbReference type="Proteomes" id="UP000775872"/>
    </source>
</evidence>
<comment type="caution">
    <text evidence="2">The sequence shown here is derived from an EMBL/GenBank/DDBJ whole genome shotgun (WGS) entry which is preliminary data.</text>
</comment>
<name>A0A9N9ZFQ2_9HYPO</name>
<dbReference type="GO" id="GO:0003779">
    <property type="term" value="F:actin binding"/>
    <property type="evidence" value="ECO:0007669"/>
    <property type="project" value="TreeGrafter"/>
</dbReference>
<feature type="compositionally biased region" description="Polar residues" evidence="1">
    <location>
        <begin position="296"/>
        <end position="307"/>
    </location>
</feature>
<keyword evidence="3" id="KW-1185">Reference proteome</keyword>
<reference evidence="2 3" key="2">
    <citation type="submission" date="2021-10" db="EMBL/GenBank/DDBJ databases">
        <authorList>
            <person name="Piombo E."/>
        </authorList>
    </citation>
    <scope>NUCLEOTIDE SEQUENCE [LARGE SCALE GENOMIC DNA]</scope>
</reference>
<proteinExistence type="predicted"/>
<feature type="compositionally biased region" description="Polar residues" evidence="1">
    <location>
        <begin position="14"/>
        <end position="30"/>
    </location>
</feature>
<feature type="compositionally biased region" description="Polar residues" evidence="1">
    <location>
        <begin position="124"/>
        <end position="155"/>
    </location>
</feature>
<sequence>MSVPQSGPARRGSPVTTNYRGVTSPVQQYGPSRPPPEANQGGPRWRGPSPAPGFRPASPARLDYQSPRTSQQRLPRDRPRPGPGHTRSHSAIVPSSSGYAVGSSQRPRVPSISVSGPPARPASFHTTTPSTMDQRSNGVYLQQKSPRQPAQQTTRGPEWVPGVIPRQNLQQSQAHFMALEKEFQNLVKSSSPNHSRHDSFDSAISTRSSYSRPSSATSQASSGPADTKDAPLHGARRNYTSSPLAKPTRPSVDTTASSNGTTHINGPPTTAVPSSKKHIRGESKSSRLRRVLSIGSLDNVSKSADSVTESHDGKNTKWGGVDNGQEHGTERPHTPNREHGIYGSNIFSRSLESIAMSTKASSASAMLKRVGSGVKRGSRSLSGLFRPKSPSPLVTEVCQPAVSMVTVEAETPLVKGPLPPQVSEAFPVIGLGSPKGSFDHEVPKIPERHRGDSLSPPKDAKADSMGLIRGTSPIPKGILKGSSSPDLRPTSRKEPPTFSDVLSSPSPSVPSTPTNETQDARMLNPFLTSDLTTDLDGLMEALNRVNGIDEPIEAVQAVQAVHKPIKHHTSFSPRLIFYDTWTPEEYDRRGEIATCNLLTPKLAQQIKDEINTFKMEMDVHETSKMYTQFH</sequence>
<protein>
    <submittedName>
        <fullName evidence="2">Uncharacterized protein</fullName>
    </submittedName>
</protein>
<feature type="compositionally biased region" description="Low complexity" evidence="1">
    <location>
        <begin position="202"/>
        <end position="225"/>
    </location>
</feature>
<dbReference type="OrthoDB" id="5563016at2759"/>
<feature type="region of interest" description="Disordered" evidence="1">
    <location>
        <begin position="437"/>
        <end position="518"/>
    </location>
</feature>
<feature type="compositionally biased region" description="Polar residues" evidence="1">
    <location>
        <begin position="251"/>
        <end position="273"/>
    </location>
</feature>
<dbReference type="AlphaFoldDB" id="A0A9N9ZFQ2"/>
<evidence type="ECO:0000256" key="1">
    <source>
        <dbReference type="SAM" id="MobiDB-lite"/>
    </source>
</evidence>
<organism evidence="2 3">
    <name type="scientific">Clonostachys solani</name>
    <dbReference type="NCBI Taxonomy" id="160281"/>
    <lineage>
        <taxon>Eukaryota</taxon>
        <taxon>Fungi</taxon>
        <taxon>Dikarya</taxon>
        <taxon>Ascomycota</taxon>
        <taxon>Pezizomycotina</taxon>
        <taxon>Sordariomycetes</taxon>
        <taxon>Hypocreomycetidae</taxon>
        <taxon>Hypocreales</taxon>
        <taxon>Bionectriaceae</taxon>
        <taxon>Clonostachys</taxon>
    </lineage>
</organism>
<accession>A0A9N9ZFQ2</accession>
<evidence type="ECO:0000313" key="2">
    <source>
        <dbReference type="EMBL" id="CAH0055500.1"/>
    </source>
</evidence>
<gene>
    <name evidence="2" type="ORF">CSOL1703_00017604</name>
</gene>
<feature type="compositionally biased region" description="Basic and acidic residues" evidence="1">
    <location>
        <begin position="437"/>
        <end position="462"/>
    </location>
</feature>
<dbReference type="PANTHER" id="PTHR12751">
    <property type="entry name" value="PHOSPHATASE AND ACTIN REGULATOR PHACTR"/>
    <property type="match status" value="1"/>
</dbReference>
<feature type="compositionally biased region" description="Polar residues" evidence="1">
    <location>
        <begin position="93"/>
        <end position="106"/>
    </location>
</feature>
<dbReference type="Proteomes" id="UP000775872">
    <property type="component" value="Unassembled WGS sequence"/>
</dbReference>